<dbReference type="AlphaFoldDB" id="A0A4Y2JTF0"/>
<dbReference type="Proteomes" id="UP000499080">
    <property type="component" value="Unassembled WGS sequence"/>
</dbReference>
<comment type="caution">
    <text evidence="1">The sequence shown here is derived from an EMBL/GenBank/DDBJ whole genome shotgun (WGS) entry which is preliminary data.</text>
</comment>
<evidence type="ECO:0000313" key="2">
    <source>
        <dbReference type="Proteomes" id="UP000499080"/>
    </source>
</evidence>
<organism evidence="1 2">
    <name type="scientific">Araneus ventricosus</name>
    <name type="common">Orbweaver spider</name>
    <name type="synonym">Epeira ventricosa</name>
    <dbReference type="NCBI Taxonomy" id="182803"/>
    <lineage>
        <taxon>Eukaryota</taxon>
        <taxon>Metazoa</taxon>
        <taxon>Ecdysozoa</taxon>
        <taxon>Arthropoda</taxon>
        <taxon>Chelicerata</taxon>
        <taxon>Arachnida</taxon>
        <taxon>Araneae</taxon>
        <taxon>Araneomorphae</taxon>
        <taxon>Entelegynae</taxon>
        <taxon>Araneoidea</taxon>
        <taxon>Araneidae</taxon>
        <taxon>Araneus</taxon>
    </lineage>
</organism>
<accession>A0A4Y2JTF0</accession>
<gene>
    <name evidence="1" type="ORF">AVEN_81042_1</name>
</gene>
<reference evidence="1 2" key="1">
    <citation type="journal article" date="2019" name="Sci. Rep.">
        <title>Orb-weaving spider Araneus ventricosus genome elucidates the spidroin gene catalogue.</title>
        <authorList>
            <person name="Kono N."/>
            <person name="Nakamura H."/>
            <person name="Ohtoshi R."/>
            <person name="Moran D.A.P."/>
            <person name="Shinohara A."/>
            <person name="Yoshida Y."/>
            <person name="Fujiwara M."/>
            <person name="Mori M."/>
            <person name="Tomita M."/>
            <person name="Arakawa K."/>
        </authorList>
    </citation>
    <scope>NUCLEOTIDE SEQUENCE [LARGE SCALE GENOMIC DNA]</scope>
</reference>
<protein>
    <submittedName>
        <fullName evidence="1">Uncharacterized protein</fullName>
    </submittedName>
</protein>
<evidence type="ECO:0000313" key="1">
    <source>
        <dbReference type="EMBL" id="GBM92426.1"/>
    </source>
</evidence>
<proteinExistence type="predicted"/>
<name>A0A4Y2JTF0_ARAVE</name>
<dbReference type="EMBL" id="BGPR01003788">
    <property type="protein sequence ID" value="GBM92426.1"/>
    <property type="molecule type" value="Genomic_DNA"/>
</dbReference>
<keyword evidence="2" id="KW-1185">Reference proteome</keyword>
<sequence length="105" mass="11824">MPPLWMVVPSGTETQSYFHGLLTTGKPLSKRLLNEQAALQDMLRNLSLKISWKQLPCSCIKSFVLEKFFLESTASAPHKTLNTNRGVISEPELLKFSEAEFLLSL</sequence>